<dbReference type="Pfam" id="PF01047">
    <property type="entry name" value="MarR"/>
    <property type="match status" value="1"/>
</dbReference>
<feature type="domain" description="HTH marR-type" evidence="1">
    <location>
        <begin position="17"/>
        <end position="148"/>
    </location>
</feature>
<comment type="caution">
    <text evidence="2">The sequence shown here is derived from an EMBL/GenBank/DDBJ whole genome shotgun (WGS) entry which is preliminary data.</text>
</comment>
<dbReference type="PROSITE" id="PS50995">
    <property type="entry name" value="HTH_MARR_2"/>
    <property type="match status" value="1"/>
</dbReference>
<evidence type="ECO:0000259" key="1">
    <source>
        <dbReference type="PROSITE" id="PS50995"/>
    </source>
</evidence>
<protein>
    <submittedName>
        <fullName evidence="2">DNA-binding MarR family transcriptional regulator</fullName>
    </submittedName>
</protein>
<dbReference type="GO" id="GO:0003700">
    <property type="term" value="F:DNA-binding transcription factor activity"/>
    <property type="evidence" value="ECO:0007669"/>
    <property type="project" value="InterPro"/>
</dbReference>
<gene>
    <name evidence="2" type="ORF">HNP82_000578</name>
</gene>
<dbReference type="Gene3D" id="1.10.10.10">
    <property type="entry name" value="Winged helix-like DNA-binding domain superfamily/Winged helix DNA-binding domain"/>
    <property type="match status" value="1"/>
</dbReference>
<dbReference type="InterPro" id="IPR036390">
    <property type="entry name" value="WH_DNA-bd_sf"/>
</dbReference>
<dbReference type="SUPFAM" id="SSF46785">
    <property type="entry name" value="Winged helix' DNA-binding domain"/>
    <property type="match status" value="1"/>
</dbReference>
<proteinExistence type="predicted"/>
<keyword evidence="3" id="KW-1185">Reference proteome</keyword>
<name>A0A7W8H976_9FIRM</name>
<dbReference type="GO" id="GO:0006950">
    <property type="term" value="P:response to stress"/>
    <property type="evidence" value="ECO:0007669"/>
    <property type="project" value="TreeGrafter"/>
</dbReference>
<accession>A0A7W8H976</accession>
<dbReference type="SMART" id="SM00347">
    <property type="entry name" value="HTH_MARR"/>
    <property type="match status" value="1"/>
</dbReference>
<sequence length="176" mass="20599">MIKDLITRFSTTTENQEKGIFSTLFIAGNKLQTLFDSRIPKLSLKQFMLLSILRQAKAPMTLTQLGNVLGCSRQNVKKIATVLEKKQFVTFEKSPDDARAIRICPTLQADAYFKDEFVPYMKELKILFEVYSEEEIHTLYHLMMKMYHGIERLENKTKSSVFPKKEETYYENSRHL</sequence>
<dbReference type="RefSeq" id="WP_183771318.1">
    <property type="nucleotide sequence ID" value="NZ_JACHFW010000002.1"/>
</dbReference>
<dbReference type="PANTHER" id="PTHR33164:SF43">
    <property type="entry name" value="HTH-TYPE TRANSCRIPTIONAL REPRESSOR YETL"/>
    <property type="match status" value="1"/>
</dbReference>
<dbReference type="InterPro" id="IPR000835">
    <property type="entry name" value="HTH_MarR-typ"/>
</dbReference>
<evidence type="ECO:0000313" key="2">
    <source>
        <dbReference type="EMBL" id="MBB5263480.1"/>
    </source>
</evidence>
<dbReference type="Proteomes" id="UP000543642">
    <property type="component" value="Unassembled WGS sequence"/>
</dbReference>
<dbReference type="EMBL" id="JACHFW010000002">
    <property type="protein sequence ID" value="MBB5263480.1"/>
    <property type="molecule type" value="Genomic_DNA"/>
</dbReference>
<reference evidence="2 3" key="1">
    <citation type="submission" date="2020-08" db="EMBL/GenBank/DDBJ databases">
        <title>Genomic Encyclopedia of Type Strains, Phase IV (KMG-IV): sequencing the most valuable type-strain genomes for metagenomic binning, comparative biology and taxonomic classification.</title>
        <authorList>
            <person name="Goeker M."/>
        </authorList>
    </citation>
    <scope>NUCLEOTIDE SEQUENCE [LARGE SCALE GENOMIC DNA]</scope>
    <source>
        <strain evidence="2 3">DSM 106146</strain>
    </source>
</reference>
<organism evidence="2 3">
    <name type="scientific">Catenibacillus scindens</name>
    <dbReference type="NCBI Taxonomy" id="673271"/>
    <lineage>
        <taxon>Bacteria</taxon>
        <taxon>Bacillati</taxon>
        <taxon>Bacillota</taxon>
        <taxon>Clostridia</taxon>
        <taxon>Lachnospirales</taxon>
        <taxon>Lachnospiraceae</taxon>
        <taxon>Catenibacillus</taxon>
    </lineage>
</organism>
<keyword evidence="2" id="KW-0238">DNA-binding</keyword>
<dbReference type="GO" id="GO:0003677">
    <property type="term" value="F:DNA binding"/>
    <property type="evidence" value="ECO:0007669"/>
    <property type="project" value="UniProtKB-KW"/>
</dbReference>
<dbReference type="InterPro" id="IPR039422">
    <property type="entry name" value="MarR/SlyA-like"/>
</dbReference>
<evidence type="ECO:0000313" key="3">
    <source>
        <dbReference type="Proteomes" id="UP000543642"/>
    </source>
</evidence>
<dbReference type="PANTHER" id="PTHR33164">
    <property type="entry name" value="TRANSCRIPTIONAL REGULATOR, MARR FAMILY"/>
    <property type="match status" value="1"/>
</dbReference>
<dbReference type="AlphaFoldDB" id="A0A7W8H976"/>
<dbReference type="InterPro" id="IPR036388">
    <property type="entry name" value="WH-like_DNA-bd_sf"/>
</dbReference>